<dbReference type="GO" id="GO:0016020">
    <property type="term" value="C:membrane"/>
    <property type="evidence" value="ECO:0007669"/>
    <property type="project" value="InterPro"/>
</dbReference>
<dbReference type="PANTHER" id="PTHR48410:SF1">
    <property type="entry name" value="GLYCOSYLINOSITOL PHOSPHORYLCERAMIDE MANNOSYL TRANSFERASE 1"/>
    <property type="match status" value="1"/>
</dbReference>
<keyword evidence="3" id="KW-1015">Disulfide bond</keyword>
<reference evidence="5 6" key="1">
    <citation type="journal article" date="2020" name="bioRxiv">
        <title>Sequence and annotation of 42 cannabis genomes reveals extensive copy number variation in cannabinoid synthesis and pathogen resistance genes.</title>
        <authorList>
            <person name="Mckernan K.J."/>
            <person name="Helbert Y."/>
            <person name="Kane L.T."/>
            <person name="Ebling H."/>
            <person name="Zhang L."/>
            <person name="Liu B."/>
            <person name="Eaton Z."/>
            <person name="Mclaughlin S."/>
            <person name="Kingan S."/>
            <person name="Baybayan P."/>
            <person name="Concepcion G."/>
            <person name="Jordan M."/>
            <person name="Riva A."/>
            <person name="Barbazuk W."/>
            <person name="Harkins T."/>
        </authorList>
    </citation>
    <scope>NUCLEOTIDE SEQUENCE [LARGE SCALE GENOMIC DNA]</scope>
    <source>
        <strain evidence="6">cv. Jamaican Lion 4</strain>
        <tissue evidence="5">Leaf</tissue>
    </source>
</reference>
<sequence length="532" mass="59790">MVLSKAAFFHRKYLDFYTNKMSPTIHDYVTSERNCEDIAMSLLIANSTSAPPIWVKGKIYETGSTGISSMKGHSNRRSKCLNDFISLYGKMPLVSTHVKAVDARQEWFCIFACKAMHSGVGSALSLFSSLVFEGFPFSGIEVISSAMEEILKKTHNLQVTDEDEEWEVDKSLSITIARYNLRGRLCTNSDHSRGFLKKVLGGIWRLKEGEWNIKIKEKIDSGLFLSFTFASESIQSRILSKMPWYLSNGVLILGKMENSNESWKNDLTSFPIWGRAWGVPTDLLTTKNTTRMAAKAGEVISVYNSDPRQAPTSNHGRNTISNSVPLCDTMEVVSTGGLDHNQLQQNTGKNSQYSPQNITVKARNDGKEDVQKQCEDGSRGKRRIVEDYGDSEYGKLKKSATILAKETQDQDLYNVPVSYTQDALVLDGSTPFAVGSSSKNIAKETRRRVAVKKDSKARKGKMENKIGMDLQQWNKSKRQEMSRNLKEYEDKISLLSRKVVENDMEFTPTSSDETFWVESLPQLAASKDELKA</sequence>
<dbReference type="AlphaFoldDB" id="A0A7J6HMH8"/>
<dbReference type="EMBL" id="JAATIP010000002">
    <property type="protein sequence ID" value="KAF4396472.1"/>
    <property type="molecule type" value="Genomic_DNA"/>
</dbReference>
<feature type="domain" description="Glycosyl transferase 64" evidence="4">
    <location>
        <begin position="1"/>
        <end position="100"/>
    </location>
</feature>
<dbReference type="Gene3D" id="3.90.550.10">
    <property type="entry name" value="Spore Coat Polysaccharide Biosynthesis Protein SpsA, Chain A"/>
    <property type="match status" value="1"/>
</dbReference>
<evidence type="ECO:0000256" key="1">
    <source>
        <dbReference type="ARBA" id="ARBA00008700"/>
    </source>
</evidence>
<evidence type="ECO:0000256" key="2">
    <source>
        <dbReference type="ARBA" id="ARBA00022679"/>
    </source>
</evidence>
<accession>A0A7J6HMH8</accession>
<dbReference type="Proteomes" id="UP000525078">
    <property type="component" value="Unassembled WGS sequence"/>
</dbReference>
<gene>
    <name evidence="5" type="ORF">F8388_005742</name>
</gene>
<organism evidence="5 6">
    <name type="scientific">Cannabis sativa</name>
    <name type="common">Hemp</name>
    <name type="synonym">Marijuana</name>
    <dbReference type="NCBI Taxonomy" id="3483"/>
    <lineage>
        <taxon>Eukaryota</taxon>
        <taxon>Viridiplantae</taxon>
        <taxon>Streptophyta</taxon>
        <taxon>Embryophyta</taxon>
        <taxon>Tracheophyta</taxon>
        <taxon>Spermatophyta</taxon>
        <taxon>Magnoliopsida</taxon>
        <taxon>eudicotyledons</taxon>
        <taxon>Gunneridae</taxon>
        <taxon>Pentapetalae</taxon>
        <taxon>rosids</taxon>
        <taxon>fabids</taxon>
        <taxon>Rosales</taxon>
        <taxon>Cannabaceae</taxon>
        <taxon>Cannabis</taxon>
    </lineage>
</organism>
<keyword evidence="2" id="KW-0808">Transferase</keyword>
<proteinExistence type="inferred from homology"/>
<dbReference type="InterPro" id="IPR053318">
    <property type="entry name" value="GT64"/>
</dbReference>
<evidence type="ECO:0000256" key="3">
    <source>
        <dbReference type="ARBA" id="ARBA00023157"/>
    </source>
</evidence>
<dbReference type="InterPro" id="IPR029044">
    <property type="entry name" value="Nucleotide-diphossugar_trans"/>
</dbReference>
<dbReference type="Pfam" id="PF09258">
    <property type="entry name" value="Glyco_transf_64"/>
    <property type="match status" value="1"/>
</dbReference>
<name>A0A7J6HMH8_CANSA</name>
<comment type="caution">
    <text evidence="5">The sequence shown here is derived from an EMBL/GenBank/DDBJ whole genome shotgun (WGS) entry which is preliminary data.</text>
</comment>
<dbReference type="PANTHER" id="PTHR48410">
    <property type="entry name" value="GLYCOSYLINOSITOL PHOSPHORYLCERAMIDE MANNOSYL TRANSFERASE 1"/>
    <property type="match status" value="1"/>
</dbReference>
<evidence type="ECO:0000259" key="4">
    <source>
        <dbReference type="Pfam" id="PF09258"/>
    </source>
</evidence>
<evidence type="ECO:0000313" key="6">
    <source>
        <dbReference type="Proteomes" id="UP000525078"/>
    </source>
</evidence>
<dbReference type="InterPro" id="IPR015338">
    <property type="entry name" value="GT64_dom"/>
</dbReference>
<protein>
    <recommendedName>
        <fullName evidence="4">Glycosyl transferase 64 domain-containing protein</fullName>
    </recommendedName>
</protein>
<comment type="similarity">
    <text evidence="1">Belongs to the glycosyltransferase 64 family.</text>
</comment>
<evidence type="ECO:0000313" key="5">
    <source>
        <dbReference type="EMBL" id="KAF4396472.1"/>
    </source>
</evidence>
<dbReference type="GO" id="GO:0016757">
    <property type="term" value="F:glycosyltransferase activity"/>
    <property type="evidence" value="ECO:0007669"/>
    <property type="project" value="InterPro"/>
</dbReference>